<organism evidence="2">
    <name type="scientific">uncultured alpha proteobacterium HF0130_06E21</name>
    <dbReference type="NCBI Taxonomy" id="710808"/>
    <lineage>
        <taxon>Bacteria</taxon>
        <taxon>Pseudomonadati</taxon>
        <taxon>Pseudomonadota</taxon>
        <taxon>Alphaproteobacteria</taxon>
        <taxon>environmental samples</taxon>
    </lineage>
</organism>
<dbReference type="InterPro" id="IPR014710">
    <property type="entry name" value="RmlC-like_jellyroll"/>
</dbReference>
<reference evidence="2" key="1">
    <citation type="journal article" date="2011" name="Environ. Microbiol.">
        <title>Time-series analyses of Monterey Bay coastal microbial picoplankton using a 'genome proxy' microarray.</title>
        <authorList>
            <person name="Rich V.I."/>
            <person name="Pham V.D."/>
            <person name="Eppley J."/>
            <person name="Shi Y."/>
            <person name="DeLong E.F."/>
        </authorList>
    </citation>
    <scope>NUCLEOTIDE SEQUENCE</scope>
</reference>
<dbReference type="AlphaFoldDB" id="E0XSY4"/>
<evidence type="ECO:0000259" key="1">
    <source>
        <dbReference type="Pfam" id="PF07883"/>
    </source>
</evidence>
<dbReference type="SUPFAM" id="SSF51182">
    <property type="entry name" value="RmlC-like cupins"/>
    <property type="match status" value="1"/>
</dbReference>
<name>E0XSY4_9PROT</name>
<protein>
    <recommendedName>
        <fullName evidence="1">Cupin type-2 domain-containing protein</fullName>
    </recommendedName>
</protein>
<sequence>MGEKGVSNQSGQVLVMSREEMRSRIALFAEQTGNKQLMITQSIPGFQRDIYSIIGRGVSEDAGTQPGIVDSTGFNLAYVGAEPDNGSALHSHDHEVEVFIPISGQWAVCWNEGEAAEEVVLGPMDCISVPAGVMRSFKNVGDEYGYLLVVIGGTENTTVSRPQDVVDQAAAAGMKLDDDGNMVPAPE</sequence>
<dbReference type="InterPro" id="IPR013096">
    <property type="entry name" value="Cupin_2"/>
</dbReference>
<dbReference type="EMBL" id="GU474868">
    <property type="protein sequence ID" value="ADI17525.1"/>
    <property type="molecule type" value="Genomic_DNA"/>
</dbReference>
<accession>E0XSY4</accession>
<dbReference type="Pfam" id="PF07883">
    <property type="entry name" value="Cupin_2"/>
    <property type="match status" value="1"/>
</dbReference>
<proteinExistence type="predicted"/>
<dbReference type="Gene3D" id="2.60.120.10">
    <property type="entry name" value="Jelly Rolls"/>
    <property type="match status" value="1"/>
</dbReference>
<evidence type="ECO:0000313" key="2">
    <source>
        <dbReference type="EMBL" id="ADI17525.1"/>
    </source>
</evidence>
<feature type="domain" description="Cupin type-2" evidence="1">
    <location>
        <begin position="82"/>
        <end position="150"/>
    </location>
</feature>
<dbReference type="InterPro" id="IPR011051">
    <property type="entry name" value="RmlC_Cupin_sf"/>
</dbReference>